<accession>W6JIK6</accession>
<dbReference type="RefSeq" id="YP_009001480.1">
    <property type="nucleotide sequence ID" value="NC_023426.1"/>
</dbReference>
<reference evidence="1 2" key="1">
    <citation type="journal article" date="2014" name="Virology">
        <title>The complete genome sequence of the Alphaentomopoxvirus Anomala cuprea entomopoxvirus, including its terminal hairpin loop sequences, suggests a potentially unique mode of apoptosis inhibition and mode of DNA replication.</title>
        <authorList>
            <person name="Mitsuhashi W."/>
            <person name="Miyamoto K."/>
            <person name="Wada S."/>
        </authorList>
    </citation>
    <scope>NUCLEOTIDE SEQUENCE [LARGE SCALE GENOMIC DNA]</scope>
    <source>
        <strain evidence="1">CV6M</strain>
    </source>
</reference>
<evidence type="ECO:0000313" key="2">
    <source>
        <dbReference type="Proteomes" id="UP000174145"/>
    </source>
</evidence>
<proteinExistence type="predicted"/>
<keyword evidence="2" id="KW-1185">Reference proteome</keyword>
<dbReference type="RefSeq" id="YP_009001730.1">
    <property type="nucleotide sequence ID" value="NC_023426.1"/>
</dbReference>
<dbReference type="GeneID" id="18263436"/>
<sequence>MNRSIVFQWFDRNKHYIPEEFIENVNLIARIEKHNVYLITYGIINNLDKFDRSITIIDYNDLDYDYELFVLIRRISTRELFDIYNKGQTSFNFGFIIDLMRLVILLNEHTYRGDVVIYMDMDMYITDNKRLQIDYNKLLSSKILFADPKENVSSIQVFENSLIIMLKGTDYIKKILHILNLKLTAMENVPIELIDSNLVLSAMLTFIKYLIKYNSDIIDTNKLLDINNYYYDEIDYNYYIKHNYIYYGNLKSTYAHSWM</sequence>
<dbReference type="EMBL" id="AP013055">
    <property type="protein sequence ID" value="BAO49617.1"/>
    <property type="molecule type" value="Genomic_DNA"/>
</dbReference>
<dbReference type="EMBL" id="AP013055">
    <property type="protein sequence ID" value="BAO49367.1"/>
    <property type="molecule type" value="Genomic_DNA"/>
</dbReference>
<dbReference type="Gene3D" id="3.90.550.20">
    <property type="match status" value="1"/>
</dbReference>
<dbReference type="GeneID" id="18263686"/>
<organism evidence="1 2">
    <name type="scientific">Alphaentomopoxvirus acuprea</name>
    <dbReference type="NCBI Taxonomy" id="62099"/>
    <lineage>
        <taxon>Viruses</taxon>
        <taxon>Varidnaviria</taxon>
        <taxon>Bamfordvirae</taxon>
        <taxon>Nucleocytoviricota</taxon>
        <taxon>Pokkesviricetes</taxon>
        <taxon>Chitovirales</taxon>
        <taxon>Poxviridae</taxon>
        <taxon>Entomopoxvirinae</taxon>
        <taxon>Alphaentomopoxvirus</taxon>
    </lineage>
</organism>
<dbReference type="KEGG" id="vg:18263436"/>
<dbReference type="Proteomes" id="UP000174145">
    <property type="component" value="Segment"/>
</dbReference>
<evidence type="ECO:0000313" key="1">
    <source>
        <dbReference type="EMBL" id="BAO49367.1"/>
    </source>
</evidence>
<name>W6JIK6_9POXV</name>
<dbReference type="KEGG" id="vg:18263686"/>
<protein>
    <submittedName>
        <fullName evidence="1">Uncharacterized protein</fullName>
    </submittedName>
</protein>